<organism evidence="3 4">
    <name type="scientific">Candidatus Coatesbacteria bacterium 4484_99</name>
    <dbReference type="NCBI Taxonomy" id="1970774"/>
    <lineage>
        <taxon>Bacteria</taxon>
        <taxon>Candidatus Coatesiibacteriota</taxon>
    </lineage>
</organism>
<dbReference type="SMART" id="SM01152">
    <property type="entry name" value="DUF167"/>
    <property type="match status" value="1"/>
</dbReference>
<dbReference type="InterPro" id="IPR003746">
    <property type="entry name" value="DUF167"/>
</dbReference>
<reference evidence="4" key="1">
    <citation type="submission" date="2017-03" db="EMBL/GenBank/DDBJ databases">
        <title>Novel pathways for hydrocarbon cycling and metabolic interdependencies in hydrothermal sediment communities.</title>
        <authorList>
            <person name="Dombrowski N."/>
            <person name="Seitz K."/>
            <person name="Teske A."/>
            <person name="Baker B."/>
        </authorList>
    </citation>
    <scope>NUCLEOTIDE SEQUENCE [LARGE SCALE GENOMIC DNA]</scope>
</reference>
<dbReference type="PANTHER" id="PTHR13420">
    <property type="entry name" value="UPF0235 PROTEIN C15ORF40"/>
    <property type="match status" value="1"/>
</dbReference>
<protein>
    <recommendedName>
        <fullName evidence="2">UPF0235 protein B6D57_04510</fullName>
    </recommendedName>
</protein>
<comment type="similarity">
    <text evidence="1 2">Belongs to the UPF0235 family.</text>
</comment>
<proteinExistence type="inferred from homology"/>
<evidence type="ECO:0000313" key="4">
    <source>
        <dbReference type="Proteomes" id="UP000192611"/>
    </source>
</evidence>
<dbReference type="Gene3D" id="3.30.1200.10">
    <property type="entry name" value="YggU-like"/>
    <property type="match status" value="1"/>
</dbReference>
<dbReference type="SUPFAM" id="SSF69786">
    <property type="entry name" value="YggU-like"/>
    <property type="match status" value="1"/>
</dbReference>
<dbReference type="PANTHER" id="PTHR13420:SF7">
    <property type="entry name" value="UPF0235 PROTEIN C15ORF40"/>
    <property type="match status" value="1"/>
</dbReference>
<dbReference type="NCBIfam" id="TIGR00251">
    <property type="entry name" value="DUF167 family protein"/>
    <property type="match status" value="1"/>
</dbReference>
<gene>
    <name evidence="3" type="ORF">B6D57_04510</name>
</gene>
<evidence type="ECO:0000313" key="3">
    <source>
        <dbReference type="EMBL" id="OQX90178.1"/>
    </source>
</evidence>
<comment type="caution">
    <text evidence="3">The sequence shown here is derived from an EMBL/GenBank/DDBJ whole genome shotgun (WGS) entry which is preliminary data.</text>
</comment>
<dbReference type="Pfam" id="PF02594">
    <property type="entry name" value="DUF167"/>
    <property type="match status" value="1"/>
</dbReference>
<sequence>MAEVNVRVYPGSAIDSIKEATDTIIRIAIKEQAREGKANRALISFLSKALSIPKSRITIVRGNKSRDKVIRIEALRIEEIINRLNKKMKP</sequence>
<evidence type="ECO:0000256" key="2">
    <source>
        <dbReference type="HAMAP-Rule" id="MF_00634"/>
    </source>
</evidence>
<dbReference type="GO" id="GO:0005737">
    <property type="term" value="C:cytoplasm"/>
    <property type="evidence" value="ECO:0007669"/>
    <property type="project" value="TreeGrafter"/>
</dbReference>
<evidence type="ECO:0000256" key="1">
    <source>
        <dbReference type="ARBA" id="ARBA00010364"/>
    </source>
</evidence>
<dbReference type="AlphaFoldDB" id="A0A1W9S007"/>
<accession>A0A1W9S007</accession>
<dbReference type="InterPro" id="IPR036591">
    <property type="entry name" value="YggU-like_sf"/>
</dbReference>
<name>A0A1W9S007_9BACT</name>
<dbReference type="HAMAP" id="MF_00634">
    <property type="entry name" value="UPF0235"/>
    <property type="match status" value="1"/>
</dbReference>
<dbReference type="Proteomes" id="UP000192611">
    <property type="component" value="Unassembled WGS sequence"/>
</dbReference>
<dbReference type="EMBL" id="NATQ01000093">
    <property type="protein sequence ID" value="OQX90178.1"/>
    <property type="molecule type" value="Genomic_DNA"/>
</dbReference>